<dbReference type="GO" id="GO:0033990">
    <property type="term" value="F:ectoine synthase activity"/>
    <property type="evidence" value="ECO:0007669"/>
    <property type="project" value="UniProtKB-EC"/>
</dbReference>
<accession>A0A1U7JK58</accession>
<dbReference type="STRING" id="197461.A3843_04840"/>
<dbReference type="CDD" id="cd06978">
    <property type="entry name" value="cupin_EctC"/>
    <property type="match status" value="1"/>
</dbReference>
<dbReference type="Proteomes" id="UP000185783">
    <property type="component" value="Unassembled WGS sequence"/>
</dbReference>
<dbReference type="InterPro" id="IPR011051">
    <property type="entry name" value="RmlC_Cupin_sf"/>
</dbReference>
<evidence type="ECO:0000256" key="3">
    <source>
        <dbReference type="ARBA" id="ARBA00013192"/>
    </source>
</evidence>
<organism evidence="8 9">
    <name type="scientific">Pseudovibrio exalbescens</name>
    <dbReference type="NCBI Taxonomy" id="197461"/>
    <lineage>
        <taxon>Bacteria</taxon>
        <taxon>Pseudomonadati</taxon>
        <taxon>Pseudomonadota</taxon>
        <taxon>Alphaproteobacteria</taxon>
        <taxon>Hyphomicrobiales</taxon>
        <taxon>Stappiaceae</taxon>
        <taxon>Pseudovibrio</taxon>
    </lineage>
</organism>
<evidence type="ECO:0000256" key="5">
    <source>
        <dbReference type="ARBA" id="ARBA00023239"/>
    </source>
</evidence>
<comment type="pathway">
    <text evidence="1">Amine and polyamine biosynthesis; ectoine biosynthesis; L-ectoine from L-aspartate 4-semialdehyde: step 3/3.</text>
</comment>
<dbReference type="NCBIfam" id="NF009806">
    <property type="entry name" value="PRK13290.1"/>
    <property type="match status" value="1"/>
</dbReference>
<dbReference type="SUPFAM" id="SSF51182">
    <property type="entry name" value="RmlC-like cupins"/>
    <property type="match status" value="1"/>
</dbReference>
<evidence type="ECO:0000256" key="6">
    <source>
        <dbReference type="ARBA" id="ARBA00033271"/>
    </source>
</evidence>
<dbReference type="OrthoDB" id="9801830at2"/>
<dbReference type="PANTHER" id="PTHR39289">
    <property type="match status" value="1"/>
</dbReference>
<dbReference type="InterPro" id="IPR010462">
    <property type="entry name" value="Ectoine_synth"/>
</dbReference>
<dbReference type="InterPro" id="IPR014710">
    <property type="entry name" value="RmlC-like_jellyroll"/>
</dbReference>
<dbReference type="PANTHER" id="PTHR39289:SF1">
    <property type="entry name" value="L-ECTOINE SYNTHASE"/>
    <property type="match status" value="1"/>
</dbReference>
<keyword evidence="9" id="KW-1185">Reference proteome</keyword>
<evidence type="ECO:0000313" key="9">
    <source>
        <dbReference type="Proteomes" id="UP000185783"/>
    </source>
</evidence>
<evidence type="ECO:0000256" key="4">
    <source>
        <dbReference type="ARBA" id="ARBA00019707"/>
    </source>
</evidence>
<evidence type="ECO:0000256" key="7">
    <source>
        <dbReference type="ARBA" id="ARBA00048714"/>
    </source>
</evidence>
<dbReference type="RefSeq" id="WP_028481624.1">
    <property type="nucleotide sequence ID" value="NZ_LVVZ01000007.1"/>
</dbReference>
<sequence>MFYRKKDELEGVNWGNGSSHRLITKKDNMGFTVAHTVVNAGSESRLQYERHLEACYCISGSGKVYNKDRSIVFNIEPGDIYALNEHDPHILVANEGEDMHLVSVFNPPLNGDERHKLDPEGFSRY</sequence>
<dbReference type="AlphaFoldDB" id="A0A1U7JK58"/>
<name>A0A1U7JK58_9HYPH</name>
<dbReference type="Pfam" id="PF06339">
    <property type="entry name" value="Ectoine_synth"/>
    <property type="match status" value="1"/>
</dbReference>
<dbReference type="UniPathway" id="UPA00067">
    <property type="reaction ID" value="UER00123"/>
</dbReference>
<dbReference type="EMBL" id="LVVZ01000007">
    <property type="protein sequence ID" value="OKL45082.1"/>
    <property type="molecule type" value="Genomic_DNA"/>
</dbReference>
<reference evidence="8 9" key="1">
    <citation type="submission" date="2016-03" db="EMBL/GenBank/DDBJ databases">
        <title>Genome sequence of Nesiotobacter sp. nov., a moderately halophilic alphaproteobacterium isolated from the Yellow Sea, China.</title>
        <authorList>
            <person name="Zhang G."/>
            <person name="Zhang R."/>
        </authorList>
    </citation>
    <scope>NUCLEOTIDE SEQUENCE [LARGE SCALE GENOMIC DNA]</scope>
    <source>
        <strain evidence="8 9">WB1-6</strain>
    </source>
</reference>
<dbReference type="GO" id="GO:0019491">
    <property type="term" value="P:ectoine biosynthetic process"/>
    <property type="evidence" value="ECO:0007669"/>
    <property type="project" value="UniProtKB-UniPathway"/>
</dbReference>
<keyword evidence="5" id="KW-0456">Lyase</keyword>
<proteinExistence type="inferred from homology"/>
<protein>
    <recommendedName>
        <fullName evidence="4">L-ectoine synthase</fullName>
        <ecNumber evidence="3">4.2.1.108</ecNumber>
    </recommendedName>
    <alternativeName>
        <fullName evidence="6">N-acetyldiaminobutyrate dehydratase</fullName>
    </alternativeName>
</protein>
<dbReference type="EC" id="4.2.1.108" evidence="3"/>
<gene>
    <name evidence="8" type="ORF">A3843_04840</name>
</gene>
<evidence type="ECO:0000313" key="8">
    <source>
        <dbReference type="EMBL" id="OKL45082.1"/>
    </source>
</evidence>
<comment type="catalytic activity">
    <reaction evidence="7">
        <text>(2S)-4-acetamido-2-aminobutanoate = L-ectoine + H2O</text>
        <dbReference type="Rhea" id="RHEA:17281"/>
        <dbReference type="ChEBI" id="CHEBI:15377"/>
        <dbReference type="ChEBI" id="CHEBI:58515"/>
        <dbReference type="ChEBI" id="CHEBI:58929"/>
        <dbReference type="EC" id="4.2.1.108"/>
    </reaction>
</comment>
<comment type="similarity">
    <text evidence="2">Belongs to the ectoine synthase family.</text>
</comment>
<dbReference type="Gene3D" id="2.60.120.10">
    <property type="entry name" value="Jelly Rolls"/>
    <property type="match status" value="1"/>
</dbReference>
<evidence type="ECO:0000256" key="2">
    <source>
        <dbReference type="ARBA" id="ARBA00009637"/>
    </source>
</evidence>
<comment type="caution">
    <text evidence="8">The sequence shown here is derived from an EMBL/GenBank/DDBJ whole genome shotgun (WGS) entry which is preliminary data.</text>
</comment>
<evidence type="ECO:0000256" key="1">
    <source>
        <dbReference type="ARBA" id="ARBA00005181"/>
    </source>
</evidence>